<accession>A0ABR7N8V4</accession>
<evidence type="ECO:0000256" key="1">
    <source>
        <dbReference type="SAM" id="SignalP"/>
    </source>
</evidence>
<gene>
    <name evidence="2" type="ORF">H8716_06620</name>
</gene>
<evidence type="ECO:0000313" key="3">
    <source>
        <dbReference type="Proteomes" id="UP000657421"/>
    </source>
</evidence>
<dbReference type="EMBL" id="JACRSZ010000005">
    <property type="protein sequence ID" value="MBC8572759.1"/>
    <property type="molecule type" value="Genomic_DNA"/>
</dbReference>
<keyword evidence="1" id="KW-0732">Signal</keyword>
<keyword evidence="3" id="KW-1185">Reference proteome</keyword>
<dbReference type="CDD" id="cd13585">
    <property type="entry name" value="PBP2_TMBP_like"/>
    <property type="match status" value="1"/>
</dbReference>
<organism evidence="2 3">
    <name type="scientific">Jingyaoa shaoxingensis</name>
    <dbReference type="NCBI Taxonomy" id="2763671"/>
    <lineage>
        <taxon>Bacteria</taxon>
        <taxon>Bacillati</taxon>
        <taxon>Bacillota</taxon>
        <taxon>Clostridia</taxon>
        <taxon>Lachnospirales</taxon>
        <taxon>Lachnospiraceae</taxon>
        <taxon>Jingyaoa</taxon>
    </lineage>
</organism>
<protein>
    <submittedName>
        <fullName evidence="2">Sugar ABC transporter substrate-binding protein</fullName>
    </submittedName>
</protein>
<evidence type="ECO:0000313" key="2">
    <source>
        <dbReference type="EMBL" id="MBC8572759.1"/>
    </source>
</evidence>
<feature type="signal peptide" evidence="1">
    <location>
        <begin position="1"/>
        <end position="24"/>
    </location>
</feature>
<dbReference type="SUPFAM" id="SSF53850">
    <property type="entry name" value="Periplasmic binding protein-like II"/>
    <property type="match status" value="1"/>
</dbReference>
<reference evidence="2 3" key="1">
    <citation type="submission" date="2020-08" db="EMBL/GenBank/DDBJ databases">
        <title>Genome public.</title>
        <authorList>
            <person name="Liu C."/>
            <person name="Sun Q."/>
        </authorList>
    </citation>
    <scope>NUCLEOTIDE SEQUENCE [LARGE SCALE GENOMIC DNA]</scope>
    <source>
        <strain evidence="2 3">NSJ-46</strain>
    </source>
</reference>
<proteinExistence type="predicted"/>
<dbReference type="Pfam" id="PF01547">
    <property type="entry name" value="SBP_bac_1"/>
    <property type="match status" value="1"/>
</dbReference>
<comment type="caution">
    <text evidence="2">The sequence shown here is derived from an EMBL/GenBank/DDBJ whole genome shotgun (WGS) entry which is preliminary data.</text>
</comment>
<dbReference type="InterPro" id="IPR006059">
    <property type="entry name" value="SBP"/>
</dbReference>
<sequence length="433" mass="46854">MKKRNVALLTGAMMATALSVGAGAEDAGLSQDYAGQTISVVVCNSSFMEEIQKDIGEFEEATGINVEFESLQDAQVSNKVAVASAAGGKDLDVFGYRPLQESLLYIKNGWLEPLNTYFEGDTAFDYEDFFESAREITSQDGTAYGIPYLTEREILYLNTELVEKAGLEGSPKTYDELLEWCDKLNDPDNGVYALALRGEGNAAVTQFSGFLRGFGGDFFDEDRNATMNTPEAIEALQFYGKLCREYCAPGVLNMNWTETMNLFTQGLAAMRIDCDSQYAFATDPEASLVADKVGYGVFPEGPAGTTPFNVTAWALGIGSGSEHKEASWEFVKWAVGKDQDIKGLVAGNSSARTSTWESEEAKTAYPEQLAEVINESNPVGVATDRPYMVDGGEARTIIGELITAAIEGISDEDLQAKADGANARIQALLDAEK</sequence>
<dbReference type="PANTHER" id="PTHR43649">
    <property type="entry name" value="ARABINOSE-BINDING PROTEIN-RELATED"/>
    <property type="match status" value="1"/>
</dbReference>
<name>A0ABR7N8V4_9FIRM</name>
<dbReference type="InterPro" id="IPR050490">
    <property type="entry name" value="Bact_solute-bd_prot1"/>
</dbReference>
<dbReference type="Gene3D" id="3.40.190.10">
    <property type="entry name" value="Periplasmic binding protein-like II"/>
    <property type="match status" value="2"/>
</dbReference>
<dbReference type="Proteomes" id="UP000657421">
    <property type="component" value="Unassembled WGS sequence"/>
</dbReference>
<dbReference type="RefSeq" id="WP_249307788.1">
    <property type="nucleotide sequence ID" value="NZ_JACRSZ010000005.1"/>
</dbReference>
<dbReference type="PANTHER" id="PTHR43649:SF12">
    <property type="entry name" value="DIACETYLCHITOBIOSE BINDING PROTEIN DASA"/>
    <property type="match status" value="1"/>
</dbReference>
<feature type="chain" id="PRO_5046973742" evidence="1">
    <location>
        <begin position="25"/>
        <end position="433"/>
    </location>
</feature>